<keyword evidence="3" id="KW-1185">Reference proteome</keyword>
<evidence type="ECO:0000313" key="3">
    <source>
        <dbReference type="Proteomes" id="UP000663570"/>
    </source>
</evidence>
<accession>A0ABX7M4Q9</accession>
<evidence type="ECO:0000256" key="1">
    <source>
        <dbReference type="SAM" id="SignalP"/>
    </source>
</evidence>
<evidence type="ECO:0000313" key="2">
    <source>
        <dbReference type="EMBL" id="QSI76749.1"/>
    </source>
</evidence>
<dbReference type="RefSeq" id="WP_206254370.1">
    <property type="nucleotide sequence ID" value="NZ_CP071060.1"/>
</dbReference>
<organism evidence="2 3">
    <name type="scientific">Niveibacterium microcysteis</name>
    <dbReference type="NCBI Taxonomy" id="2811415"/>
    <lineage>
        <taxon>Bacteria</taxon>
        <taxon>Pseudomonadati</taxon>
        <taxon>Pseudomonadota</taxon>
        <taxon>Betaproteobacteria</taxon>
        <taxon>Rhodocyclales</taxon>
        <taxon>Rhodocyclaceae</taxon>
        <taxon>Niveibacterium</taxon>
    </lineage>
</organism>
<protein>
    <recommendedName>
        <fullName evidence="4">Porin</fullName>
    </recommendedName>
</protein>
<keyword evidence="1" id="KW-0732">Signal</keyword>
<sequence>MKKRIATAVALALAGPACAADGQFDWLSFSGFGTLGASMTDDKAVGFRLPTQKNVEADEWATDIDSKLGVQLDFNRGGTISGVLQVIGAQRNEGKYEAEVEWANVMWTINENWRVRAGRMVTPVFLQSDSQNVGYSMIPARYTQEMLGNYPLSRHDGAEVIYGREVGAGRLQVQAFGGVTKYSTAAFDFKADAIYGAAATYSIGPWTFRASGTGVNLKVTGQGADNLTAVANGLAAVPSALCANCAEESQKFKDIVEGSGGSFFGLAATYDEGDWFAQAEYGIRNGSAVIPDTSGLMLLGAYRWKTLTPYIGYSYYTTSAPEGQQLTVASASPVSVKGLAAAVNGIYDSFATDRSVITIGTRWDFYRNVALKLQAEFVQHEYENKAMGGSWPRVAGTTYDGKVNLYTAALDFVF</sequence>
<dbReference type="Gene3D" id="2.40.160.10">
    <property type="entry name" value="Porin"/>
    <property type="match status" value="1"/>
</dbReference>
<dbReference type="Proteomes" id="UP000663570">
    <property type="component" value="Chromosome"/>
</dbReference>
<evidence type="ECO:0008006" key="4">
    <source>
        <dbReference type="Google" id="ProtNLM"/>
    </source>
</evidence>
<reference evidence="2 3" key="1">
    <citation type="submission" date="2021-02" db="EMBL/GenBank/DDBJ databases">
        <title>Niveibacterium changnyeongensis HC41.</title>
        <authorList>
            <person name="Kang M."/>
        </authorList>
    </citation>
    <scope>NUCLEOTIDE SEQUENCE [LARGE SCALE GENOMIC DNA]</scope>
    <source>
        <strain evidence="2 3">HC41</strain>
    </source>
</reference>
<proteinExistence type="predicted"/>
<dbReference type="InterPro" id="IPR023614">
    <property type="entry name" value="Porin_dom_sf"/>
</dbReference>
<feature type="chain" id="PRO_5046798306" description="Porin" evidence="1">
    <location>
        <begin position="20"/>
        <end position="414"/>
    </location>
</feature>
<gene>
    <name evidence="2" type="ORF">JY500_20190</name>
</gene>
<dbReference type="SUPFAM" id="SSF56935">
    <property type="entry name" value="Porins"/>
    <property type="match status" value="1"/>
</dbReference>
<name>A0ABX7M4Q9_9RHOO</name>
<feature type="signal peptide" evidence="1">
    <location>
        <begin position="1"/>
        <end position="19"/>
    </location>
</feature>
<dbReference type="EMBL" id="CP071060">
    <property type="protein sequence ID" value="QSI76749.1"/>
    <property type="molecule type" value="Genomic_DNA"/>
</dbReference>